<comment type="similarity">
    <text evidence="1">Belongs to the membrane fusion protein (MFP) (TC 8.A.1) family.</text>
</comment>
<dbReference type="AlphaFoldDB" id="A0A3N0VE37"/>
<evidence type="ECO:0000313" key="6">
    <source>
        <dbReference type="EMBL" id="ROH90980.1"/>
    </source>
</evidence>
<dbReference type="Gene3D" id="2.40.420.20">
    <property type="match status" value="1"/>
</dbReference>
<dbReference type="Proteomes" id="UP000282106">
    <property type="component" value="Unassembled WGS sequence"/>
</dbReference>
<dbReference type="InterPro" id="IPR058625">
    <property type="entry name" value="MdtA-like_BSH"/>
</dbReference>
<dbReference type="Gene3D" id="1.10.287.470">
    <property type="entry name" value="Helix hairpin bin"/>
    <property type="match status" value="1"/>
</dbReference>
<reference evidence="6 7" key="1">
    <citation type="submission" date="2018-10" db="EMBL/GenBank/DDBJ databases">
        <authorList>
            <person name="Chen W.-M."/>
        </authorList>
    </citation>
    <scope>NUCLEOTIDE SEQUENCE [LARGE SCALE GENOMIC DNA]</scope>
    <source>
        <strain evidence="6 7">THS-13</strain>
    </source>
</reference>
<comment type="caution">
    <text evidence="6">The sequence shown here is derived from an EMBL/GenBank/DDBJ whole genome shotgun (WGS) entry which is preliminary data.</text>
</comment>
<evidence type="ECO:0000313" key="7">
    <source>
        <dbReference type="Proteomes" id="UP000282106"/>
    </source>
</evidence>
<dbReference type="PANTHER" id="PTHR30469">
    <property type="entry name" value="MULTIDRUG RESISTANCE PROTEIN MDTA"/>
    <property type="match status" value="1"/>
</dbReference>
<keyword evidence="2" id="KW-0175">Coiled coil</keyword>
<dbReference type="Pfam" id="PF25917">
    <property type="entry name" value="BSH_RND"/>
    <property type="match status" value="1"/>
</dbReference>
<evidence type="ECO:0000259" key="3">
    <source>
        <dbReference type="Pfam" id="PF25876"/>
    </source>
</evidence>
<dbReference type="Pfam" id="PF25954">
    <property type="entry name" value="Beta-barrel_RND_2"/>
    <property type="match status" value="1"/>
</dbReference>
<keyword evidence="7" id="KW-1185">Reference proteome</keyword>
<accession>A0A3N0VE37</accession>
<dbReference type="PANTHER" id="PTHR30469:SF15">
    <property type="entry name" value="HLYD FAMILY OF SECRETION PROTEINS"/>
    <property type="match status" value="1"/>
</dbReference>
<sequence length="358" mass="37423">MGLVLAACGKAPEPVEDIRPVRTLTVGASQTSAEHRYSGEVRARYESTLGFRVPGKLVSRKVDVGMQVKAGQLLAQLDPKDLVLSESAAQAQVAAARAQAEVAELDYRRVKELLAKGFISKAEYDRQETQLKATQAQAQAVVAQAAVQTNQTAYSRLLADSDGVVTAVLAEAGQVVAAGQPVIQIARRGEIEVAAAIPEDRVSSLSVGMPVTVSLWSQPGKSYAGRIRELSSAADPYARTYALRISVAEPPPEMKLRMTATVSIPLPGQPDLIHLPSSAMVTQDGKAGVWVVEPQSSSVRFKPVQFAGVEGNQVLVGAGLGAGEVVVTAGAAYLHAGQKVKLLAAPPALPTAPKPAAG</sequence>
<gene>
    <name evidence="6" type="ORF">ED208_08375</name>
</gene>
<organism evidence="6 7">
    <name type="scientific">Stagnimonas aquatica</name>
    <dbReference type="NCBI Taxonomy" id="2689987"/>
    <lineage>
        <taxon>Bacteria</taxon>
        <taxon>Pseudomonadati</taxon>
        <taxon>Pseudomonadota</taxon>
        <taxon>Gammaproteobacteria</taxon>
        <taxon>Nevskiales</taxon>
        <taxon>Nevskiaceae</taxon>
        <taxon>Stagnimonas</taxon>
    </lineage>
</organism>
<feature type="domain" description="CusB-like beta-barrel" evidence="5">
    <location>
        <begin position="193"/>
        <end position="264"/>
    </location>
</feature>
<proteinExistence type="inferred from homology"/>
<dbReference type="EMBL" id="RJVO01000003">
    <property type="protein sequence ID" value="ROH90980.1"/>
    <property type="molecule type" value="Genomic_DNA"/>
</dbReference>
<feature type="domain" description="Multidrug resistance protein MdtA-like alpha-helical hairpin" evidence="3">
    <location>
        <begin position="87"/>
        <end position="152"/>
    </location>
</feature>
<dbReference type="Gene3D" id="2.40.50.100">
    <property type="match status" value="1"/>
</dbReference>
<evidence type="ECO:0000256" key="2">
    <source>
        <dbReference type="SAM" id="Coils"/>
    </source>
</evidence>
<name>A0A3N0VE37_9GAMM</name>
<evidence type="ECO:0000259" key="5">
    <source>
        <dbReference type="Pfam" id="PF25954"/>
    </source>
</evidence>
<dbReference type="InterPro" id="IPR058624">
    <property type="entry name" value="MdtA-like_HH"/>
</dbReference>
<feature type="coiled-coil region" evidence="2">
    <location>
        <begin position="93"/>
        <end position="144"/>
    </location>
</feature>
<dbReference type="Gene3D" id="2.40.30.170">
    <property type="match status" value="1"/>
</dbReference>
<dbReference type="SUPFAM" id="SSF111369">
    <property type="entry name" value="HlyD-like secretion proteins"/>
    <property type="match status" value="1"/>
</dbReference>
<evidence type="ECO:0000256" key="1">
    <source>
        <dbReference type="ARBA" id="ARBA00009477"/>
    </source>
</evidence>
<dbReference type="NCBIfam" id="TIGR01730">
    <property type="entry name" value="RND_mfp"/>
    <property type="match status" value="1"/>
</dbReference>
<feature type="domain" description="Multidrug resistance protein MdtA-like barrel-sandwich hybrid" evidence="4">
    <location>
        <begin position="49"/>
        <end position="182"/>
    </location>
</feature>
<dbReference type="InterPro" id="IPR058792">
    <property type="entry name" value="Beta-barrel_RND_2"/>
</dbReference>
<dbReference type="GO" id="GO:1990281">
    <property type="term" value="C:efflux pump complex"/>
    <property type="evidence" value="ECO:0007669"/>
    <property type="project" value="TreeGrafter"/>
</dbReference>
<dbReference type="InParanoid" id="A0A3N0VE37"/>
<evidence type="ECO:0000259" key="4">
    <source>
        <dbReference type="Pfam" id="PF25917"/>
    </source>
</evidence>
<protein>
    <submittedName>
        <fullName evidence="6">Efflux RND transporter periplasmic adaptor subunit</fullName>
    </submittedName>
</protein>
<dbReference type="InterPro" id="IPR006143">
    <property type="entry name" value="RND_pump_MFP"/>
</dbReference>
<dbReference type="Pfam" id="PF25876">
    <property type="entry name" value="HH_MFP_RND"/>
    <property type="match status" value="1"/>
</dbReference>
<dbReference type="GO" id="GO:0015562">
    <property type="term" value="F:efflux transmembrane transporter activity"/>
    <property type="evidence" value="ECO:0007669"/>
    <property type="project" value="TreeGrafter"/>
</dbReference>